<dbReference type="EMBL" id="SPKJ01000022">
    <property type="protein sequence ID" value="MYZ47846.1"/>
    <property type="molecule type" value="Genomic_DNA"/>
</dbReference>
<reference evidence="2" key="1">
    <citation type="submission" date="2019-03" db="EMBL/GenBank/DDBJ databases">
        <title>Afifella sp. nov., isolated from activated sludge.</title>
        <authorList>
            <person name="Li Q."/>
            <person name="Liu Y."/>
        </authorList>
    </citation>
    <scope>NUCLEOTIDE SEQUENCE</scope>
    <source>
        <strain evidence="2">L72</strain>
    </source>
</reference>
<sequence>MSRTLLLTGIILAMVAGQPAGAGDNFTKRPMEFLPDPGSLSLPDPAQVLKTPVPYAPAERSHDGADAVGTEILLEARLNEQGEPVSQGVLWRVFSETPEQNGDLPLVATARGGTTSIQLEPGAYLVHAAFGLAGATKRINVGQDALLESLVLDAGGLKLSAIAGEDHAIPTDRLTFEISRDGEDSGPPLVVPNVKPDRVVRLQAGNYHVVSRYGQVNAVVRADIEVNAGKLTEIVFRHSGAQVTLKLVANEGGEAIANTSWAVLTKEGETLQESVGAFPQLVLAEGEYTAVARHDGHVYRRDFKIEPGLDRDVEVRLSDIVSYD</sequence>
<evidence type="ECO:0000313" key="3">
    <source>
        <dbReference type="Proteomes" id="UP000773614"/>
    </source>
</evidence>
<dbReference type="RefSeq" id="WP_161140192.1">
    <property type="nucleotide sequence ID" value="NZ_SPKJ01000022.1"/>
</dbReference>
<gene>
    <name evidence="2" type="ORF">E4O86_08985</name>
</gene>
<evidence type="ECO:0000256" key="1">
    <source>
        <dbReference type="SAM" id="SignalP"/>
    </source>
</evidence>
<comment type="caution">
    <text evidence="2">The sequence shown here is derived from an EMBL/GenBank/DDBJ whole genome shotgun (WGS) entry which is preliminary data.</text>
</comment>
<feature type="signal peptide" evidence="1">
    <location>
        <begin position="1"/>
        <end position="22"/>
    </location>
</feature>
<dbReference type="Proteomes" id="UP000773614">
    <property type="component" value="Unassembled WGS sequence"/>
</dbReference>
<evidence type="ECO:0000313" key="2">
    <source>
        <dbReference type="EMBL" id="MYZ47846.1"/>
    </source>
</evidence>
<accession>A0A964T3J7</accession>
<organism evidence="2 3">
    <name type="scientific">Propylenella binzhouense</name>
    <dbReference type="NCBI Taxonomy" id="2555902"/>
    <lineage>
        <taxon>Bacteria</taxon>
        <taxon>Pseudomonadati</taxon>
        <taxon>Pseudomonadota</taxon>
        <taxon>Alphaproteobacteria</taxon>
        <taxon>Hyphomicrobiales</taxon>
        <taxon>Propylenellaceae</taxon>
        <taxon>Propylenella</taxon>
    </lineage>
</organism>
<keyword evidence="3" id="KW-1185">Reference proteome</keyword>
<protein>
    <submittedName>
        <fullName evidence="2">Uncharacterized protein</fullName>
    </submittedName>
</protein>
<proteinExistence type="predicted"/>
<dbReference type="AlphaFoldDB" id="A0A964T3J7"/>
<name>A0A964T3J7_9HYPH</name>
<feature type="chain" id="PRO_5036809665" evidence="1">
    <location>
        <begin position="23"/>
        <end position="324"/>
    </location>
</feature>
<dbReference type="OrthoDB" id="9800206at2"/>
<keyword evidence="1" id="KW-0732">Signal</keyword>